<dbReference type="Pfam" id="PF01535">
    <property type="entry name" value="PPR"/>
    <property type="match status" value="3"/>
</dbReference>
<feature type="region of interest" description="Disordered" evidence="3">
    <location>
        <begin position="341"/>
        <end position="362"/>
    </location>
</feature>
<name>A0ABD3MAJ1_9STRA</name>
<organism evidence="4 5">
    <name type="scientific">Discostella pseudostelligera</name>
    <dbReference type="NCBI Taxonomy" id="259834"/>
    <lineage>
        <taxon>Eukaryota</taxon>
        <taxon>Sar</taxon>
        <taxon>Stramenopiles</taxon>
        <taxon>Ochrophyta</taxon>
        <taxon>Bacillariophyta</taxon>
        <taxon>Coscinodiscophyceae</taxon>
        <taxon>Thalassiosirophycidae</taxon>
        <taxon>Stephanodiscales</taxon>
        <taxon>Stephanodiscaceae</taxon>
        <taxon>Discostella</taxon>
    </lineage>
</organism>
<dbReference type="Pfam" id="PF13812">
    <property type="entry name" value="PPR_3"/>
    <property type="match status" value="1"/>
</dbReference>
<dbReference type="PROSITE" id="PS51375">
    <property type="entry name" value="PPR"/>
    <property type="match status" value="1"/>
</dbReference>
<evidence type="ECO:0000256" key="1">
    <source>
        <dbReference type="ARBA" id="ARBA00022737"/>
    </source>
</evidence>
<dbReference type="AlphaFoldDB" id="A0ABD3MAJ1"/>
<dbReference type="Proteomes" id="UP001530293">
    <property type="component" value="Unassembled WGS sequence"/>
</dbReference>
<evidence type="ECO:0008006" key="6">
    <source>
        <dbReference type="Google" id="ProtNLM"/>
    </source>
</evidence>
<dbReference type="PANTHER" id="PTHR47942:SF63">
    <property type="entry name" value="PENTATRICOPEPTIDE REPEAT-CONTAINING PROTEIN"/>
    <property type="match status" value="1"/>
</dbReference>
<dbReference type="EMBL" id="JALLBG020000168">
    <property type="protein sequence ID" value="KAL3760968.1"/>
    <property type="molecule type" value="Genomic_DNA"/>
</dbReference>
<evidence type="ECO:0000256" key="2">
    <source>
        <dbReference type="PROSITE-ProRule" id="PRU00708"/>
    </source>
</evidence>
<proteinExistence type="predicted"/>
<reference evidence="4 5" key="1">
    <citation type="submission" date="2024-10" db="EMBL/GenBank/DDBJ databases">
        <title>Updated reference genomes for cyclostephanoid diatoms.</title>
        <authorList>
            <person name="Roberts W.R."/>
            <person name="Alverson A.J."/>
        </authorList>
    </citation>
    <scope>NUCLEOTIDE SEQUENCE [LARGE SCALE GENOMIC DNA]</scope>
    <source>
        <strain evidence="4 5">AJA232-27</strain>
    </source>
</reference>
<dbReference type="InterPro" id="IPR051222">
    <property type="entry name" value="PPR/CCM1_RNA-binding"/>
</dbReference>
<evidence type="ECO:0000313" key="4">
    <source>
        <dbReference type="EMBL" id="KAL3760968.1"/>
    </source>
</evidence>
<comment type="caution">
    <text evidence="4">The sequence shown here is derived from an EMBL/GenBank/DDBJ whole genome shotgun (WGS) entry which is preliminary data.</text>
</comment>
<keyword evidence="5" id="KW-1185">Reference proteome</keyword>
<dbReference type="PANTHER" id="PTHR47942">
    <property type="entry name" value="TETRATRICOPEPTIDE REPEAT (TPR)-LIKE SUPERFAMILY PROTEIN-RELATED"/>
    <property type="match status" value="1"/>
</dbReference>
<dbReference type="InterPro" id="IPR011990">
    <property type="entry name" value="TPR-like_helical_dom_sf"/>
</dbReference>
<evidence type="ECO:0000313" key="5">
    <source>
        <dbReference type="Proteomes" id="UP001530293"/>
    </source>
</evidence>
<protein>
    <recommendedName>
        <fullName evidence="6">Pentacotripeptide-repeat region of PRORP domain-containing protein</fullName>
    </recommendedName>
</protein>
<gene>
    <name evidence="4" type="ORF">ACHAWU_009647</name>
</gene>
<feature type="repeat" description="PPR" evidence="2">
    <location>
        <begin position="437"/>
        <end position="471"/>
    </location>
</feature>
<dbReference type="InterPro" id="IPR002885">
    <property type="entry name" value="PPR_rpt"/>
</dbReference>
<dbReference type="Gene3D" id="1.25.40.10">
    <property type="entry name" value="Tetratricopeptide repeat domain"/>
    <property type="match status" value="3"/>
</dbReference>
<feature type="region of interest" description="Disordered" evidence="3">
    <location>
        <begin position="1"/>
        <end position="21"/>
    </location>
</feature>
<keyword evidence="1" id="KW-0677">Repeat</keyword>
<sequence>MGDGSYCCNDHNTGSTPPRLPPWKDAASLLGAEQALEFWANRNKINTNAHKNNIRHLNNQSTAQLEEDADTAHRLFAGLEHIHTCTDDGRGTDFILTNGMYSYAIDALAKSPKLEHVQLADAYLRMLIELYLLHNMQNSLACQPSVMQLLDQIRGAPHQLATNTTTPMDEDNESSTTTQSKITVQSSRRFVRAIRWNKYDDHRLPNHIRITGVMRGYARQSKPKAAEALLNLMIELSSCPTLCRQQYMQIFRTNAVGYATVIDAYSRMHDAVNAERILRLMGFATNVVAYNATISAWARCAKKLIGDGGTKLSPKPVPNEATISSSRRAAENAERLLREMWNGGLGDNNNNEESRNKSLNGNPLLPDVVTYSTVISAFATCMDQPYGLKRAHELLNELEGLATQEFEETQSATMSEGPNLSPSISGRGRNPHGFQPNELVYNPIIHAYANAGDAKSAEAMLESLISLHMSSLKNGGGGPFQHVRPNIRTFNVVLNAVAKGDGIDAGPRARKILERLESTVESRSGNDGLRPDIITFNSVLSAWSKSASVEPNSSESNSEVVGKYAAYEALKLLDQIEERHMKSLDGKHTNKRSHVVKPDVFSYNTTIHAFANAAQHGEDGIVMAEKAEDILNRMVTMGIQPNSISYNVVLLAWSRSSGGMMAAKHAESILRSMKEPSPTVISWSTVVNAYANADGAQMAEALLREMEDNVVASSLSPQDRSNQGARTLPIIPSIYLYNNVLLSWQRSSNVNASRNAELLFNRMHDLPHLPSPDAISYRIVLTALENTLDCDKAERAQSFLYRLLATNESKSLFKPQEILNAFNSVLTACAYTPSDAGEHHRRNAARILVETLRDMNHYAWEDDRKGGGGSCGPNQETYAHFIQGCIHLFDPKSGERNALLELAFRECCNRGLLSRSIWDKFCIAIGPRAAREFLGEGISQFDEFPEEWCNKGPK</sequence>
<evidence type="ECO:0000256" key="3">
    <source>
        <dbReference type="SAM" id="MobiDB-lite"/>
    </source>
</evidence>
<feature type="region of interest" description="Disordered" evidence="3">
    <location>
        <begin position="161"/>
        <end position="182"/>
    </location>
</feature>
<accession>A0ABD3MAJ1</accession>